<keyword evidence="1" id="KW-1133">Transmembrane helix</keyword>
<organism evidence="2 3">
    <name type="scientific">Scopulibacillus cellulosilyticus</name>
    <dbReference type="NCBI Taxonomy" id="2665665"/>
    <lineage>
        <taxon>Bacteria</taxon>
        <taxon>Bacillati</taxon>
        <taxon>Bacillota</taxon>
        <taxon>Bacilli</taxon>
        <taxon>Bacillales</taxon>
        <taxon>Sporolactobacillaceae</taxon>
        <taxon>Scopulibacillus</taxon>
    </lineage>
</organism>
<keyword evidence="1" id="KW-0472">Membrane</keyword>
<dbReference type="Proteomes" id="UP001596505">
    <property type="component" value="Unassembled WGS sequence"/>
</dbReference>
<keyword evidence="3" id="KW-1185">Reference proteome</keyword>
<feature type="transmembrane region" description="Helical" evidence="1">
    <location>
        <begin position="391"/>
        <end position="408"/>
    </location>
</feature>
<keyword evidence="1" id="KW-0812">Transmembrane</keyword>
<feature type="transmembrane region" description="Helical" evidence="1">
    <location>
        <begin position="35"/>
        <end position="52"/>
    </location>
</feature>
<feature type="transmembrane region" description="Helical" evidence="1">
    <location>
        <begin position="110"/>
        <end position="135"/>
    </location>
</feature>
<feature type="transmembrane region" description="Helical" evidence="1">
    <location>
        <begin position="305"/>
        <end position="326"/>
    </location>
</feature>
<feature type="transmembrane region" description="Helical" evidence="1">
    <location>
        <begin position="352"/>
        <end position="379"/>
    </location>
</feature>
<gene>
    <name evidence="2" type="ORF">ACFQRG_16035</name>
</gene>
<accession>A0ABW2PYS1</accession>
<feature type="transmembrane region" description="Helical" evidence="1">
    <location>
        <begin position="236"/>
        <end position="260"/>
    </location>
</feature>
<evidence type="ECO:0000313" key="2">
    <source>
        <dbReference type="EMBL" id="MFC7394468.1"/>
    </source>
</evidence>
<dbReference type="Pfam" id="PF02447">
    <property type="entry name" value="GntP_permease"/>
    <property type="match status" value="1"/>
</dbReference>
<dbReference type="NCBIfam" id="TIGR00791">
    <property type="entry name" value="gntP"/>
    <property type="match status" value="1"/>
</dbReference>
<dbReference type="InterPro" id="IPR003474">
    <property type="entry name" value="Glcn_transporter"/>
</dbReference>
<feature type="transmembrane region" description="Helical" evidence="1">
    <location>
        <begin position="64"/>
        <end position="83"/>
    </location>
</feature>
<reference evidence="3" key="1">
    <citation type="journal article" date="2019" name="Int. J. Syst. Evol. Microbiol.">
        <title>The Global Catalogue of Microorganisms (GCM) 10K type strain sequencing project: providing services to taxonomists for standard genome sequencing and annotation.</title>
        <authorList>
            <consortium name="The Broad Institute Genomics Platform"/>
            <consortium name="The Broad Institute Genome Sequencing Center for Infectious Disease"/>
            <person name="Wu L."/>
            <person name="Ma J."/>
        </authorList>
    </citation>
    <scope>NUCLEOTIDE SEQUENCE [LARGE SCALE GENOMIC DNA]</scope>
    <source>
        <strain evidence="3">CGMCC 1.16305</strain>
    </source>
</reference>
<comment type="caution">
    <text evidence="2">The sequence shown here is derived from an EMBL/GenBank/DDBJ whole genome shotgun (WGS) entry which is preliminary data.</text>
</comment>
<protein>
    <submittedName>
        <fullName evidence="2">Gluconate:H+ symporter</fullName>
    </submittedName>
</protein>
<evidence type="ECO:0000313" key="3">
    <source>
        <dbReference type="Proteomes" id="UP001596505"/>
    </source>
</evidence>
<dbReference type="PANTHER" id="PTHR30354:SF26">
    <property type="entry name" value="TRANSPORTER, PUTATIVE-RELATED"/>
    <property type="match status" value="1"/>
</dbReference>
<dbReference type="EMBL" id="JBHTCO010000020">
    <property type="protein sequence ID" value="MFC7394468.1"/>
    <property type="molecule type" value="Genomic_DNA"/>
</dbReference>
<dbReference type="PANTHER" id="PTHR30354">
    <property type="entry name" value="GNT FAMILY GLUCONATE TRANSPORTER"/>
    <property type="match status" value="1"/>
</dbReference>
<feature type="transmembrane region" description="Helical" evidence="1">
    <location>
        <begin position="147"/>
        <end position="165"/>
    </location>
</feature>
<dbReference type="RefSeq" id="WP_380967859.1">
    <property type="nucleotide sequence ID" value="NZ_JBHTCO010000020.1"/>
</dbReference>
<name>A0ABW2PYS1_9BACL</name>
<feature type="transmembrane region" description="Helical" evidence="1">
    <location>
        <begin position="185"/>
        <end position="205"/>
    </location>
</feature>
<sequence length="453" mass="47699">MYSIFGLSHHTSLLLYALIAIILLIVLIAKVKWNPFVVLILVSLLLGLGAGMKLPDVVKSVQDGVGSQLGSIAVIIGLGTMLGKMMSESGGADIIANTLIKRFGEKNVHWAMMIVALIVGIPVFFEVGLILLIPLAFTIARKANMSLLQIGIPLAAGLSTVHGLLPPHPAPMIAIDAYHASIGKTIVYAIIVAIPTAIIAGPVFGKFIGKRIELSPSTELAEQFSQRNTKLKTPGFGITLLTILIPVILMLLAAIVDVFIKGNDTAKSIFDFIGNPIVALIIAVIFSFFSLGYSKGMAKEDISKFTSQCLAPTASIILIIGGGGAFKTVLINSGVGNAIADIASQTNISPILFAWLVAALIRVATGSATVAMTTAAGIVTPIIAQIPGVNLSLLVLATGSGSLILSHVNDAGFWMVKEFFNMSVPQTLKSWTVMETLISVVSIIIILILNVIF</sequence>
<evidence type="ECO:0000256" key="1">
    <source>
        <dbReference type="SAM" id="Phobius"/>
    </source>
</evidence>
<proteinExistence type="predicted"/>
<feature type="transmembrane region" description="Helical" evidence="1">
    <location>
        <begin position="272"/>
        <end position="293"/>
    </location>
</feature>
<feature type="transmembrane region" description="Helical" evidence="1">
    <location>
        <begin position="12"/>
        <end position="29"/>
    </location>
</feature>
<feature type="transmembrane region" description="Helical" evidence="1">
    <location>
        <begin position="428"/>
        <end position="452"/>
    </location>
</feature>
<dbReference type="PIRSF" id="PIRSF002746">
    <property type="entry name" value="Gluconate_transporter"/>
    <property type="match status" value="1"/>
</dbReference>